<dbReference type="Gene3D" id="1.10.287.1060">
    <property type="entry name" value="ESAT-6-like"/>
    <property type="match status" value="1"/>
</dbReference>
<gene>
    <name evidence="1" type="ORF">FPZ41_41430</name>
</gene>
<protein>
    <recommendedName>
        <fullName evidence="3">WXG100 family type VII secretion target</fullName>
    </recommendedName>
</protein>
<evidence type="ECO:0008006" key="3">
    <source>
        <dbReference type="Google" id="ProtNLM"/>
    </source>
</evidence>
<dbReference type="InterPro" id="IPR036689">
    <property type="entry name" value="ESAT-6-like_sf"/>
</dbReference>
<proteinExistence type="predicted"/>
<sequence length="109" mass="11634">MATTLGNQDVVFDYDEIARVATTMGTKLTDISTELTDLEGTVSNLLQDGLVFEKASPALQSAYESFSKQMNESAANIKAYADSFNDIAEAIAESDTTIANDVNAAQEKG</sequence>
<comment type="caution">
    <text evidence="1">The sequence shown here is derived from an EMBL/GenBank/DDBJ whole genome shotgun (WGS) entry which is preliminary data.</text>
</comment>
<reference evidence="1 2" key="1">
    <citation type="submission" date="2019-09" db="EMBL/GenBank/DDBJ databases">
        <authorList>
            <person name="Duangmal K."/>
            <person name="Teo W.F.A."/>
            <person name="Lipun K."/>
        </authorList>
    </citation>
    <scope>NUCLEOTIDE SEQUENCE [LARGE SCALE GENOMIC DNA]</scope>
    <source>
        <strain evidence="1 2">K1PN6</strain>
    </source>
</reference>
<dbReference type="Proteomes" id="UP000373149">
    <property type="component" value="Unassembled WGS sequence"/>
</dbReference>
<evidence type="ECO:0000313" key="2">
    <source>
        <dbReference type="Proteomes" id="UP000373149"/>
    </source>
</evidence>
<dbReference type="SUPFAM" id="SSF140453">
    <property type="entry name" value="EsxAB dimer-like"/>
    <property type="match status" value="1"/>
</dbReference>
<name>A0A5N8X670_9ACTN</name>
<evidence type="ECO:0000313" key="1">
    <source>
        <dbReference type="EMBL" id="MPY54676.1"/>
    </source>
</evidence>
<organism evidence="1 2">
    <name type="scientific">Streptomyces acidicola</name>
    <dbReference type="NCBI Taxonomy" id="2596892"/>
    <lineage>
        <taxon>Bacteria</taxon>
        <taxon>Bacillati</taxon>
        <taxon>Actinomycetota</taxon>
        <taxon>Actinomycetes</taxon>
        <taxon>Kitasatosporales</taxon>
        <taxon>Streptomycetaceae</taxon>
        <taxon>Streptomyces</taxon>
    </lineage>
</organism>
<accession>A0A5N8X670</accession>
<dbReference type="EMBL" id="VMNX01000302">
    <property type="protein sequence ID" value="MPY54676.1"/>
    <property type="molecule type" value="Genomic_DNA"/>
</dbReference>
<dbReference type="AlphaFoldDB" id="A0A5N8X670"/>
<keyword evidence="2" id="KW-1185">Reference proteome</keyword>
<dbReference type="RefSeq" id="WP_152869406.1">
    <property type="nucleotide sequence ID" value="NZ_VMNX01000302.1"/>
</dbReference>